<dbReference type="EMBL" id="JTDL01000144">
    <property type="protein sequence ID" value="KHL01151.1"/>
    <property type="molecule type" value="Genomic_DNA"/>
</dbReference>
<feature type="transmembrane region" description="Helical" evidence="1">
    <location>
        <begin position="36"/>
        <end position="59"/>
    </location>
</feature>
<evidence type="ECO:0000256" key="1">
    <source>
        <dbReference type="SAM" id="Phobius"/>
    </source>
</evidence>
<protein>
    <recommendedName>
        <fullName evidence="4">ABC transporter permease</fullName>
    </recommendedName>
</protein>
<keyword evidence="1" id="KW-0812">Transmembrane</keyword>
<dbReference type="AlphaFoldDB" id="A0A0B2AD29"/>
<name>A0A0B2AD29_9MICC</name>
<evidence type="ECO:0000313" key="3">
    <source>
        <dbReference type="Proteomes" id="UP000030982"/>
    </source>
</evidence>
<keyword evidence="1" id="KW-0472">Membrane</keyword>
<organism evidence="2 3">
    <name type="scientific">Sinomonas humi</name>
    <dbReference type="NCBI Taxonomy" id="1338436"/>
    <lineage>
        <taxon>Bacteria</taxon>
        <taxon>Bacillati</taxon>
        <taxon>Actinomycetota</taxon>
        <taxon>Actinomycetes</taxon>
        <taxon>Micrococcales</taxon>
        <taxon>Micrococcaceae</taxon>
        <taxon>Sinomonas</taxon>
    </lineage>
</organism>
<keyword evidence="3" id="KW-1185">Reference proteome</keyword>
<dbReference type="RefSeq" id="WP_043126266.1">
    <property type="nucleotide sequence ID" value="NZ_JTDL01000144.1"/>
</dbReference>
<keyword evidence="1" id="KW-1133">Transmembrane helix</keyword>
<comment type="caution">
    <text evidence="2">The sequence shown here is derived from an EMBL/GenBank/DDBJ whole genome shotgun (WGS) entry which is preliminary data.</text>
</comment>
<sequence>MNLLITKGAAAGAALSTTLRERAEVAASSQYRTDRWAIFIVVPLALIVVFGVLTAWWIACQQRGMYPAFDFPNWNTGGTFKAYCKA</sequence>
<evidence type="ECO:0000313" key="2">
    <source>
        <dbReference type="EMBL" id="KHL01151.1"/>
    </source>
</evidence>
<gene>
    <name evidence="2" type="ORF">LK10_17055</name>
</gene>
<accession>A0A0B2AD29</accession>
<proteinExistence type="predicted"/>
<evidence type="ECO:0008006" key="4">
    <source>
        <dbReference type="Google" id="ProtNLM"/>
    </source>
</evidence>
<reference evidence="2 3" key="1">
    <citation type="submission" date="2014-09" db="EMBL/GenBank/DDBJ databases">
        <title>Genome sequence of Sinomonas sp. MUSC 117.</title>
        <authorList>
            <person name="Lee L.-H."/>
        </authorList>
    </citation>
    <scope>NUCLEOTIDE SEQUENCE [LARGE SCALE GENOMIC DNA]</scope>
    <source>
        <strain evidence="2 3">MUSC 117</strain>
    </source>
</reference>
<dbReference type="OrthoDB" id="5126125at2"/>
<dbReference type="Proteomes" id="UP000030982">
    <property type="component" value="Unassembled WGS sequence"/>
</dbReference>